<dbReference type="SUPFAM" id="SSF82771">
    <property type="entry name" value="GIY-YIG endonuclease"/>
    <property type="match status" value="1"/>
</dbReference>
<dbReference type="GO" id="GO:0009381">
    <property type="term" value="F:excinuclease ABC activity"/>
    <property type="evidence" value="ECO:0007669"/>
    <property type="project" value="InterPro"/>
</dbReference>
<evidence type="ECO:0000256" key="2">
    <source>
        <dbReference type="ARBA" id="ARBA00022763"/>
    </source>
</evidence>
<dbReference type="Proteomes" id="UP000254834">
    <property type="component" value="Chromosome"/>
</dbReference>
<accession>A0A345ZBZ3</accession>
<dbReference type="InterPro" id="IPR001162">
    <property type="entry name" value="UvrC_RNase_H_dom"/>
</dbReference>
<evidence type="ECO:0000313" key="9">
    <source>
        <dbReference type="Proteomes" id="UP000254834"/>
    </source>
</evidence>
<dbReference type="Gene3D" id="3.40.1440.10">
    <property type="entry name" value="GIY-YIG endonuclease"/>
    <property type="match status" value="1"/>
</dbReference>
<dbReference type="InterPro" id="IPR000305">
    <property type="entry name" value="GIY-YIG_endonuc"/>
</dbReference>
<keyword evidence="4" id="KW-0267">Excision nuclease</keyword>
<dbReference type="InterPro" id="IPR038476">
    <property type="entry name" value="UvrC_RNase_H_dom_sf"/>
</dbReference>
<organism evidence="8 9">
    <name type="scientific">Candidatus Chromulinivorax destructor</name>
    <dbReference type="NCBI Taxonomy" id="2066483"/>
    <lineage>
        <taxon>Bacteria</taxon>
        <taxon>Candidatus Babelota</taxon>
        <taxon>Candidatus Babeliae</taxon>
        <taxon>Candidatus Babeliales</taxon>
        <taxon>Candidatus Chromulinivoraceae</taxon>
        <taxon>Candidatus Chromulinivorax</taxon>
    </lineage>
</organism>
<evidence type="ECO:0000259" key="7">
    <source>
        <dbReference type="PROSITE" id="PS50165"/>
    </source>
</evidence>
<dbReference type="AlphaFoldDB" id="A0A345ZBZ3"/>
<evidence type="ECO:0000259" key="6">
    <source>
        <dbReference type="PROSITE" id="PS50164"/>
    </source>
</evidence>
<keyword evidence="9" id="KW-1185">Reference proteome</keyword>
<evidence type="ECO:0000256" key="5">
    <source>
        <dbReference type="ARBA" id="ARBA00023204"/>
    </source>
</evidence>
<sequence>MINNKALRDKYYPKDSGVYFFKDANNGILYIGKAKNLKNRINSYFSSIDDKAIDLVRHAVDIEYIITNNEIEALFLEAQLVKKHQPPYNRLLKSGNPFVYIFFSQDTIPTISIVRTKKKKGEYFGPFLTKKDALHLVSYLKNRFQLNICGKKIQSGCLQFHINICAGSCKPDFDLEFYLFRLQIARQLLQHEYKEALHYLESELVKSNLDLNFERSKHLVAYRHHLQAIVDTLTILKKTKFTNIKEPSIDKNISNVNLLSDLKIRLNLSRIPYRIDCFDISHMQSQSIVGSCVRFLDGKPDKKNFRHFMIKSLIIQNDYAALEEIVTRRYRKPEDYPDLIIIDGGKGQLNATKHLAGPAEIVSLAKREETIFFGNGNEPIILDIQKETDRLILQIRDYAHHFAVSYHRKKQKLTADS</sequence>
<dbReference type="CDD" id="cd10434">
    <property type="entry name" value="GIY-YIG_UvrC_Cho"/>
    <property type="match status" value="1"/>
</dbReference>
<evidence type="ECO:0000256" key="3">
    <source>
        <dbReference type="ARBA" id="ARBA00022769"/>
    </source>
</evidence>
<protein>
    <recommendedName>
        <fullName evidence="10">Excinuclease ABC subunit C</fullName>
    </recommendedName>
</protein>
<dbReference type="Pfam" id="PF08459">
    <property type="entry name" value="UvrC_RNaseH_dom"/>
    <property type="match status" value="1"/>
</dbReference>
<dbReference type="Gene3D" id="3.30.420.340">
    <property type="entry name" value="UvrC, RNAse H endonuclease domain"/>
    <property type="match status" value="1"/>
</dbReference>
<dbReference type="Pfam" id="PF01541">
    <property type="entry name" value="GIY-YIG"/>
    <property type="match status" value="1"/>
</dbReference>
<dbReference type="PROSITE" id="PS50165">
    <property type="entry name" value="UVRC"/>
    <property type="match status" value="1"/>
</dbReference>
<dbReference type="GO" id="GO:0006289">
    <property type="term" value="P:nucleotide-excision repair"/>
    <property type="evidence" value="ECO:0007669"/>
    <property type="project" value="InterPro"/>
</dbReference>
<evidence type="ECO:0000256" key="1">
    <source>
        <dbReference type="ARBA" id="ARBA00022490"/>
    </source>
</evidence>
<gene>
    <name evidence="8" type="ORF">C0J27_03625</name>
</gene>
<feature type="domain" description="GIY-YIG" evidence="6">
    <location>
        <begin position="14"/>
        <end position="90"/>
    </location>
</feature>
<keyword evidence="5" id="KW-0234">DNA repair</keyword>
<dbReference type="InterPro" id="IPR050066">
    <property type="entry name" value="UvrABC_protein_C"/>
</dbReference>
<dbReference type="InterPro" id="IPR047296">
    <property type="entry name" value="GIY-YIG_UvrC_Cho"/>
</dbReference>
<dbReference type="GO" id="GO:0009380">
    <property type="term" value="C:excinuclease repair complex"/>
    <property type="evidence" value="ECO:0007669"/>
    <property type="project" value="TreeGrafter"/>
</dbReference>
<dbReference type="EMBL" id="CP025544">
    <property type="protein sequence ID" value="AXK60810.1"/>
    <property type="molecule type" value="Genomic_DNA"/>
</dbReference>
<keyword evidence="3" id="KW-0228">DNA excision</keyword>
<dbReference type="OrthoDB" id="9804933at2"/>
<dbReference type="PANTHER" id="PTHR30562:SF1">
    <property type="entry name" value="UVRABC SYSTEM PROTEIN C"/>
    <property type="match status" value="1"/>
</dbReference>
<dbReference type="PANTHER" id="PTHR30562">
    <property type="entry name" value="UVRC/OXIDOREDUCTASE"/>
    <property type="match status" value="1"/>
</dbReference>
<dbReference type="InterPro" id="IPR035901">
    <property type="entry name" value="GIY-YIG_endonuc_sf"/>
</dbReference>
<evidence type="ECO:0008006" key="10">
    <source>
        <dbReference type="Google" id="ProtNLM"/>
    </source>
</evidence>
<dbReference type="SMART" id="SM00465">
    <property type="entry name" value="GIYc"/>
    <property type="match status" value="1"/>
</dbReference>
<evidence type="ECO:0000313" key="8">
    <source>
        <dbReference type="EMBL" id="AXK60810.1"/>
    </source>
</evidence>
<reference evidence="8 9" key="1">
    <citation type="submission" date="2017-12" db="EMBL/GenBank/DDBJ databases">
        <title>Chromulinavorax destructans is a abundant pathogen of dominant heterotrophic picoflagllates.</title>
        <authorList>
            <person name="Deeg C.M."/>
            <person name="Zimmer M."/>
            <person name="Suttle C.A."/>
        </authorList>
    </citation>
    <scope>NUCLEOTIDE SEQUENCE [LARGE SCALE GENOMIC DNA]</scope>
    <source>
        <strain evidence="8 9">SeV1</strain>
    </source>
</reference>
<keyword evidence="2" id="KW-0227">DNA damage</keyword>
<name>A0A345ZBZ3_9BACT</name>
<dbReference type="RefSeq" id="WP_115585825.1">
    <property type="nucleotide sequence ID" value="NZ_CP025544.1"/>
</dbReference>
<dbReference type="PROSITE" id="PS50164">
    <property type="entry name" value="GIY_YIG"/>
    <property type="match status" value="1"/>
</dbReference>
<evidence type="ECO:0000256" key="4">
    <source>
        <dbReference type="ARBA" id="ARBA00022881"/>
    </source>
</evidence>
<proteinExistence type="predicted"/>
<keyword evidence="1" id="KW-0963">Cytoplasm</keyword>
<dbReference type="FunFam" id="3.40.1440.10:FF:000001">
    <property type="entry name" value="UvrABC system protein C"/>
    <property type="match status" value="1"/>
</dbReference>
<feature type="domain" description="UvrC family homology region profile" evidence="7">
    <location>
        <begin position="250"/>
        <end position="355"/>
    </location>
</feature>
<dbReference type="KEGG" id="cdes:C0J27_03625"/>